<dbReference type="RefSeq" id="WP_154568059.1">
    <property type="nucleotide sequence ID" value="NZ_LFPA01000150.1"/>
</dbReference>
<evidence type="ECO:0000313" key="1">
    <source>
        <dbReference type="EMBL" id="NFF88719.1"/>
    </source>
</evidence>
<evidence type="ECO:0000313" key="2">
    <source>
        <dbReference type="Proteomes" id="UP000476820"/>
    </source>
</evidence>
<dbReference type="Proteomes" id="UP000476820">
    <property type="component" value="Unassembled WGS sequence"/>
</dbReference>
<dbReference type="EMBL" id="SWOV01000037">
    <property type="protein sequence ID" value="NFF88719.1"/>
    <property type="molecule type" value="Genomic_DNA"/>
</dbReference>
<proteinExistence type="predicted"/>
<reference evidence="1 2" key="1">
    <citation type="submission" date="2019-04" db="EMBL/GenBank/DDBJ databases">
        <title>Genome sequencing of Clostridium botulinum Groups I-IV and Clostridium butyricum.</title>
        <authorList>
            <person name="Brunt J."/>
            <person name="Van Vliet A.H.M."/>
            <person name="Stringer S.C."/>
            <person name="Carter A.T."/>
            <person name="Peck M.W."/>
        </authorList>
    </citation>
    <scope>NUCLEOTIDE SEQUENCE [LARGE SCALE GENOMIC DNA]</scope>
    <source>
        <strain evidence="1 2">1605</strain>
    </source>
</reference>
<sequence>MKMILCEKAVDKMSVEEQKLEELWEEFIDNLSCEGFDADLKKYLNAIKYLAEIDISNIDNEEYRKNIDCQIDQIVDFIENYKKNYYEISCSKGFKKNNDKSIPGRDYYYYIADQQVKASVYYVRYLNFLERSQLEDVRKIEIINNLNIYKNFLTCTKLDDSQKERLVDIERECENLINIINNISYSNETSNEDKTNSMDIEEMKHQCIQYLDEIKLSDDIEYKKYMMFNNMMREIRFFGAAYQYLWHWKKEKKTLYRCGNLECENLEKPLDSKEEYIKNMFENCISHMNSPSKSKHSYSENLLLDIYKYLVLTKQEESNKDNTCVHSENQLSITSCLLNNDNTVVFNIIKEADVNSIFVDDASKSFHEFIVGKNLQRYDLPYTVEMYPQSLLGERNDKGTTKGMRDWLLPAYFNSWGIDCNFSKTKVADDKEVITYGKCYSEKVNVDENTNCLYKDFNSGTLFSIILNKEDIIYLLLKIFEQKQKELDDIIETIVTNLSWINKYLTFEECYKNNKEYKIEVKFSKENIIGLQFEVVIEGTHFKENIYFDENNEKISIEKAKKNIKNHIESKIAACLRERYNNICVTKHPKSDFILNTMREDGYCFDLIKKYNEYLIGDEEITMLKYLIFKG</sequence>
<accession>A0A6M0V793</accession>
<gene>
    <name evidence="1" type="ORF">FC774_12710</name>
</gene>
<comment type="caution">
    <text evidence="1">The sequence shown here is derived from an EMBL/GenBank/DDBJ whole genome shotgun (WGS) entry which is preliminary data.</text>
</comment>
<dbReference type="AlphaFoldDB" id="A0A6M0V793"/>
<protein>
    <submittedName>
        <fullName evidence="1">Uncharacterized protein</fullName>
    </submittedName>
</protein>
<organism evidence="1 2">
    <name type="scientific">Clostridium botulinum</name>
    <dbReference type="NCBI Taxonomy" id="1491"/>
    <lineage>
        <taxon>Bacteria</taxon>
        <taxon>Bacillati</taxon>
        <taxon>Bacillota</taxon>
        <taxon>Clostridia</taxon>
        <taxon>Eubacteriales</taxon>
        <taxon>Clostridiaceae</taxon>
        <taxon>Clostridium</taxon>
    </lineage>
</organism>
<name>A0A6M0V793_CLOBO</name>